<evidence type="ECO:0000313" key="1">
    <source>
        <dbReference type="EMBL" id="MBW97485.1"/>
    </source>
</evidence>
<proteinExistence type="predicted"/>
<organism evidence="1">
    <name type="scientific">Rhizophora mucronata</name>
    <name type="common">Asiatic mangrove</name>
    <dbReference type="NCBI Taxonomy" id="61149"/>
    <lineage>
        <taxon>Eukaryota</taxon>
        <taxon>Viridiplantae</taxon>
        <taxon>Streptophyta</taxon>
        <taxon>Embryophyta</taxon>
        <taxon>Tracheophyta</taxon>
        <taxon>Spermatophyta</taxon>
        <taxon>Magnoliopsida</taxon>
        <taxon>eudicotyledons</taxon>
        <taxon>Gunneridae</taxon>
        <taxon>Pentapetalae</taxon>
        <taxon>rosids</taxon>
        <taxon>fabids</taxon>
        <taxon>Malpighiales</taxon>
        <taxon>Rhizophoraceae</taxon>
        <taxon>Rhizophora</taxon>
    </lineage>
</organism>
<dbReference type="EMBL" id="GGEC01017002">
    <property type="protein sequence ID" value="MBW97485.1"/>
    <property type="molecule type" value="Transcribed_RNA"/>
</dbReference>
<accession>A0A2P2JVJ2</accession>
<sequence length="78" mass="8891">MSLLETETQKHSKTIPTHTMISYPVQFPTINPQSRRLKFSTWFPSEPSSTLTACRMASSCFCISLQLLGLDQWHRSSS</sequence>
<protein>
    <submittedName>
        <fullName evidence="1">Auxin-induced protein</fullName>
    </submittedName>
</protein>
<reference evidence="1" key="1">
    <citation type="submission" date="2018-02" db="EMBL/GenBank/DDBJ databases">
        <title>Rhizophora mucronata_Transcriptome.</title>
        <authorList>
            <person name="Meera S.P."/>
            <person name="Sreeshan A."/>
            <person name="Augustine A."/>
        </authorList>
    </citation>
    <scope>NUCLEOTIDE SEQUENCE</scope>
    <source>
        <tissue evidence="1">Leaf</tissue>
    </source>
</reference>
<name>A0A2P2JVJ2_RHIMU</name>
<dbReference type="AlphaFoldDB" id="A0A2P2JVJ2"/>